<dbReference type="Pfam" id="PF12730">
    <property type="entry name" value="ABC2_membrane_4"/>
    <property type="match status" value="1"/>
</dbReference>
<protein>
    <submittedName>
        <fullName evidence="2">ABC transporter permease</fullName>
    </submittedName>
</protein>
<dbReference type="OrthoDB" id="186284at2"/>
<organism evidence="2 3">
    <name type="scientific">Phragmitibacter flavus</name>
    <dbReference type="NCBI Taxonomy" id="2576071"/>
    <lineage>
        <taxon>Bacteria</taxon>
        <taxon>Pseudomonadati</taxon>
        <taxon>Verrucomicrobiota</taxon>
        <taxon>Verrucomicrobiia</taxon>
        <taxon>Verrucomicrobiales</taxon>
        <taxon>Verrucomicrobiaceae</taxon>
        <taxon>Phragmitibacter</taxon>
    </lineage>
</organism>
<dbReference type="EMBL" id="VAUV01000004">
    <property type="protein sequence ID" value="TLD71652.1"/>
    <property type="molecule type" value="Genomic_DNA"/>
</dbReference>
<evidence type="ECO:0000313" key="3">
    <source>
        <dbReference type="Proteomes" id="UP000306196"/>
    </source>
</evidence>
<sequence>MEPLSPDAGRLVSATHPFRSCFKPTTAFPILMKQFLWQWGAELRKMLARKRTFLGFGAFLALEAILLVVFQLDGVERFFRRMISTQGESFDSYFSALTLAYLVVRMAIFLLGGIYLTLVAGDVVAKESEDGNLRLLLTRPISRTRLLAIKFASCLVYCFVLIQFIAWSALLLGVIVRGWGGGLFAFAPEQEFMAFYDAREGLWRYALSTITLSVSMSMACCIAFFFSCWRIKPSAATITALSYLFLDMILRESGFMHNYRHLLITHYMNVWSMVLFENIPWAVILRHYAILAGIGLTLFVAGAAIFESRDLKS</sequence>
<feature type="transmembrane region" description="Helical" evidence="1">
    <location>
        <begin position="207"/>
        <end position="227"/>
    </location>
</feature>
<name>A0A5R8KH98_9BACT</name>
<accession>A0A5R8KH98</accession>
<keyword evidence="1" id="KW-0472">Membrane</keyword>
<feature type="transmembrane region" description="Helical" evidence="1">
    <location>
        <begin position="53"/>
        <end position="72"/>
    </location>
</feature>
<dbReference type="Proteomes" id="UP000306196">
    <property type="component" value="Unassembled WGS sequence"/>
</dbReference>
<gene>
    <name evidence="2" type="ORF">FEM03_05800</name>
</gene>
<comment type="caution">
    <text evidence="2">The sequence shown here is derived from an EMBL/GenBank/DDBJ whole genome shotgun (WGS) entry which is preliminary data.</text>
</comment>
<keyword evidence="1" id="KW-0812">Transmembrane</keyword>
<feature type="transmembrane region" description="Helical" evidence="1">
    <location>
        <begin position="288"/>
        <end position="306"/>
    </location>
</feature>
<feature type="transmembrane region" description="Helical" evidence="1">
    <location>
        <begin position="92"/>
        <end position="125"/>
    </location>
</feature>
<evidence type="ECO:0000256" key="1">
    <source>
        <dbReference type="SAM" id="Phobius"/>
    </source>
</evidence>
<dbReference type="AlphaFoldDB" id="A0A5R8KH98"/>
<proteinExistence type="predicted"/>
<keyword evidence="3" id="KW-1185">Reference proteome</keyword>
<dbReference type="PANTHER" id="PTHR37305">
    <property type="entry name" value="INTEGRAL MEMBRANE PROTEIN-RELATED"/>
    <property type="match status" value="1"/>
</dbReference>
<evidence type="ECO:0000313" key="2">
    <source>
        <dbReference type="EMBL" id="TLD71652.1"/>
    </source>
</evidence>
<dbReference type="PANTHER" id="PTHR37305:SF1">
    <property type="entry name" value="MEMBRANE PROTEIN"/>
    <property type="match status" value="1"/>
</dbReference>
<keyword evidence="1" id="KW-1133">Transmembrane helix</keyword>
<reference evidence="2 3" key="1">
    <citation type="submission" date="2019-05" db="EMBL/GenBank/DDBJ databases">
        <title>Verrucobacter flavum gen. nov., sp. nov. a new member of the family Verrucomicrobiaceae.</title>
        <authorList>
            <person name="Szuroczki S."/>
            <person name="Abbaszade G."/>
            <person name="Szabo A."/>
            <person name="Felfoldi T."/>
            <person name="Schumann P."/>
            <person name="Boka K."/>
            <person name="Keki Z."/>
            <person name="Toumi M."/>
            <person name="Toth E."/>
        </authorList>
    </citation>
    <scope>NUCLEOTIDE SEQUENCE [LARGE SCALE GENOMIC DNA]</scope>
    <source>
        <strain evidence="2 3">MG-N-17</strain>
    </source>
</reference>